<evidence type="ECO:0000313" key="7">
    <source>
        <dbReference type="RefSeq" id="XP_025406386.1"/>
    </source>
</evidence>
<keyword evidence="4" id="KW-0547">Nucleotide-binding</keyword>
<accession>A0A8B8F6X9</accession>
<dbReference type="PRINTS" id="PR01163">
    <property type="entry name" value="BETATUBULIN"/>
</dbReference>
<comment type="cofactor">
    <cofactor evidence="1">
        <name>Mg(2+)</name>
        <dbReference type="ChEBI" id="CHEBI:18420"/>
    </cofactor>
</comment>
<dbReference type="Gene3D" id="3.30.1330.20">
    <property type="entry name" value="Tubulin/FtsZ, C-terminal domain"/>
    <property type="match status" value="1"/>
</dbReference>
<keyword evidence="6" id="KW-1185">Reference proteome</keyword>
<reference evidence="7" key="1">
    <citation type="submission" date="2025-08" db="UniProtKB">
        <authorList>
            <consortium name="RefSeq"/>
        </authorList>
    </citation>
    <scope>IDENTIFICATION</scope>
    <source>
        <tissue evidence="7">Whole body</tissue>
    </source>
</reference>
<gene>
    <name evidence="7" type="primary">LOC112680498</name>
</gene>
<evidence type="ECO:0000313" key="6">
    <source>
        <dbReference type="Proteomes" id="UP000694846"/>
    </source>
</evidence>
<dbReference type="InterPro" id="IPR023123">
    <property type="entry name" value="Tubulin_C"/>
</dbReference>
<evidence type="ECO:0000256" key="3">
    <source>
        <dbReference type="ARBA" id="ARBA00022701"/>
    </source>
</evidence>
<dbReference type="GeneID" id="112680498"/>
<dbReference type="GO" id="GO:0005200">
    <property type="term" value="F:structural constituent of cytoskeleton"/>
    <property type="evidence" value="ECO:0007669"/>
    <property type="project" value="InterPro"/>
</dbReference>
<evidence type="ECO:0000256" key="1">
    <source>
        <dbReference type="ARBA" id="ARBA00001946"/>
    </source>
</evidence>
<dbReference type="RefSeq" id="XP_025406386.1">
    <property type="nucleotide sequence ID" value="XM_025550601.1"/>
</dbReference>
<name>A0A8B8F6X9_9HEMI</name>
<evidence type="ECO:0000256" key="4">
    <source>
        <dbReference type="ARBA" id="ARBA00022741"/>
    </source>
</evidence>
<evidence type="ECO:0000256" key="2">
    <source>
        <dbReference type="ARBA" id="ARBA00009636"/>
    </source>
</evidence>
<organism evidence="6 7">
    <name type="scientific">Sipha flava</name>
    <name type="common">yellow sugarcane aphid</name>
    <dbReference type="NCBI Taxonomy" id="143950"/>
    <lineage>
        <taxon>Eukaryota</taxon>
        <taxon>Metazoa</taxon>
        <taxon>Ecdysozoa</taxon>
        <taxon>Arthropoda</taxon>
        <taxon>Hexapoda</taxon>
        <taxon>Insecta</taxon>
        <taxon>Pterygota</taxon>
        <taxon>Neoptera</taxon>
        <taxon>Paraneoptera</taxon>
        <taxon>Hemiptera</taxon>
        <taxon>Sternorrhyncha</taxon>
        <taxon>Aphidomorpha</taxon>
        <taxon>Aphidoidea</taxon>
        <taxon>Aphididae</taxon>
        <taxon>Sipha</taxon>
    </lineage>
</organism>
<proteinExistence type="inferred from homology"/>
<dbReference type="InterPro" id="IPR008280">
    <property type="entry name" value="Tub_FtsZ_C"/>
</dbReference>
<dbReference type="GO" id="GO:0005525">
    <property type="term" value="F:GTP binding"/>
    <property type="evidence" value="ECO:0007669"/>
    <property type="project" value="UniProtKB-KW"/>
</dbReference>
<comment type="similarity">
    <text evidence="2">Belongs to the tubulin family.</text>
</comment>
<evidence type="ECO:0000256" key="5">
    <source>
        <dbReference type="ARBA" id="ARBA00023134"/>
    </source>
</evidence>
<dbReference type="AlphaFoldDB" id="A0A8B8F6X9"/>
<dbReference type="GO" id="GO:0005874">
    <property type="term" value="C:microtubule"/>
    <property type="evidence" value="ECO:0007669"/>
    <property type="project" value="UniProtKB-KW"/>
</dbReference>
<dbReference type="GO" id="GO:0003924">
    <property type="term" value="F:GTPase activity"/>
    <property type="evidence" value="ECO:0007669"/>
    <property type="project" value="InterPro"/>
</dbReference>
<dbReference type="GO" id="GO:0007017">
    <property type="term" value="P:microtubule-based process"/>
    <property type="evidence" value="ECO:0007669"/>
    <property type="project" value="InterPro"/>
</dbReference>
<dbReference type="InterPro" id="IPR002453">
    <property type="entry name" value="Beta_tubulin"/>
</dbReference>
<dbReference type="InterPro" id="IPR037103">
    <property type="entry name" value="Tubulin/FtsZ-like_C"/>
</dbReference>
<dbReference type="SUPFAM" id="SSF55307">
    <property type="entry name" value="Tubulin C-terminal domain-like"/>
    <property type="match status" value="1"/>
</dbReference>
<dbReference type="Proteomes" id="UP000694846">
    <property type="component" value="Unplaced"/>
</dbReference>
<keyword evidence="5" id="KW-0342">GTP-binding</keyword>
<dbReference type="PANTHER" id="PTHR11588">
    <property type="entry name" value="TUBULIN"/>
    <property type="match status" value="1"/>
</dbReference>
<protein>
    <submittedName>
        <fullName evidence="7">Tubulin beta-8 chain-like protein</fullName>
    </submittedName>
</protein>
<keyword evidence="3" id="KW-0493">Microtubule</keyword>
<sequence>MAKRTNDLVPYRRLHFFAPVFAPLTHRGQVNDIRARPDAAEPLRLAAQLFAAVSSRCGDRPHVIMAAVATFRGSHLRCTGQPDVLSRRMVAAAGVRRQRFLFPDNVKSTVCAVPSTGIPLSGTLVANTTAVLDLFDCARRRCVYALTKRERLHSFVTEGMTADDFYHALEKIDSLIEEYRSIDRMIDDNDRVVGE</sequence>
<dbReference type="InterPro" id="IPR000217">
    <property type="entry name" value="Tubulin"/>
</dbReference>
<dbReference type="Gene3D" id="1.10.287.600">
    <property type="entry name" value="Helix hairpin bin"/>
    <property type="match status" value="1"/>
</dbReference>